<protein>
    <submittedName>
        <fullName evidence="5">Phosphate butyryltransferase</fullName>
        <ecNumber evidence="5">2.3.1.19</ecNumber>
    </submittedName>
</protein>
<keyword evidence="3 5" id="KW-0012">Acyltransferase</keyword>
<evidence type="ECO:0000313" key="5">
    <source>
        <dbReference type="EMBL" id="SLM18232.1"/>
    </source>
</evidence>
<evidence type="ECO:0000256" key="3">
    <source>
        <dbReference type="ARBA" id="ARBA00023315"/>
    </source>
</evidence>
<name>A0A3P3XPL0_9SPIR</name>
<dbReference type="InterPro" id="IPR050500">
    <property type="entry name" value="Phos_Acetyltrans/Butyryltrans"/>
</dbReference>
<dbReference type="InterPro" id="IPR012147">
    <property type="entry name" value="P_Ac_Bu_trans"/>
</dbReference>
<feature type="domain" description="Phosphate acetyl/butaryl transferase" evidence="4">
    <location>
        <begin position="75"/>
        <end position="294"/>
    </location>
</feature>
<dbReference type="PANTHER" id="PTHR43356">
    <property type="entry name" value="PHOSPHATE ACETYLTRANSFERASE"/>
    <property type="match status" value="1"/>
</dbReference>
<keyword evidence="2 5" id="KW-0808">Transferase</keyword>
<evidence type="ECO:0000256" key="1">
    <source>
        <dbReference type="ARBA" id="ARBA00005656"/>
    </source>
</evidence>
<comment type="similarity">
    <text evidence="1">Belongs to the phosphate acetyltransferase and butyryltransferase family.</text>
</comment>
<accession>A0A3P3XPL0</accession>
<dbReference type="AlphaFoldDB" id="A0A3P3XPL0"/>
<dbReference type="PIRSF" id="PIRSF000428">
    <property type="entry name" value="P_Ac_trans"/>
    <property type="match status" value="1"/>
</dbReference>
<organism evidence="5">
    <name type="scientific">uncultured spirochete</name>
    <dbReference type="NCBI Taxonomy" id="156406"/>
    <lineage>
        <taxon>Bacteria</taxon>
        <taxon>Pseudomonadati</taxon>
        <taxon>Spirochaetota</taxon>
        <taxon>Spirochaetia</taxon>
        <taxon>Spirochaetales</taxon>
        <taxon>environmental samples</taxon>
    </lineage>
</organism>
<dbReference type="Gene3D" id="3.40.718.10">
    <property type="entry name" value="Isopropylmalate Dehydrogenase"/>
    <property type="match status" value="1"/>
</dbReference>
<dbReference type="PANTHER" id="PTHR43356:SF2">
    <property type="entry name" value="PHOSPHATE ACETYLTRANSFERASE"/>
    <property type="match status" value="1"/>
</dbReference>
<dbReference type="SUPFAM" id="SSF53659">
    <property type="entry name" value="Isocitrate/Isopropylmalate dehydrogenase-like"/>
    <property type="match status" value="1"/>
</dbReference>
<reference evidence="5" key="1">
    <citation type="submission" date="2017-02" db="EMBL/GenBank/DDBJ databases">
        <authorList>
            <person name="Regsiter A."/>
            <person name="William W."/>
        </authorList>
    </citation>
    <scope>NUCLEOTIDE SEQUENCE</scope>
    <source>
        <strain evidence="5">BdmA 4</strain>
    </source>
</reference>
<dbReference type="InterPro" id="IPR002505">
    <property type="entry name" value="PTA_PTB"/>
</dbReference>
<dbReference type="Pfam" id="PF01515">
    <property type="entry name" value="PTA_PTB"/>
    <property type="match status" value="1"/>
</dbReference>
<evidence type="ECO:0000259" key="4">
    <source>
        <dbReference type="Pfam" id="PF01515"/>
    </source>
</evidence>
<dbReference type="EC" id="2.3.1.19" evidence="5"/>
<dbReference type="GO" id="GO:0050182">
    <property type="term" value="F:phosphate butyryltransferase activity"/>
    <property type="evidence" value="ECO:0007669"/>
    <property type="project" value="UniProtKB-EC"/>
</dbReference>
<sequence length="300" mass="31597">MLKNFNDVIEKLRNIGHITIALAAAEDSESIEAIQKVASLADVKAILVGNSDKIIALCGPKSLPENFKIINEPSSPAAALRAASLVRTGEADILMKGLVNTSDFLRAVLNPEQGLRTGHLISHLAAFEVPGESKLMFHSDGGMVVSPGLEEKKAIISNALDSLHCLGIQKPNIAILAANERVDAKIPATTDAREIVDAWKRGEFPDCVIEGPIAMDVAASEEAAKHKGISSSIVGNVDLFIFPSIESGNIAGKILVHYAKAKMAGIILGAAKPIVLASRSDNSLTKVDSIALACLASRKS</sequence>
<gene>
    <name evidence="5" type="primary">ptb</name>
    <name evidence="5" type="ORF">SPIRO4BDMA_40804</name>
</gene>
<evidence type="ECO:0000256" key="2">
    <source>
        <dbReference type="ARBA" id="ARBA00022679"/>
    </source>
</evidence>
<dbReference type="EMBL" id="FWDO01000004">
    <property type="protein sequence ID" value="SLM18232.1"/>
    <property type="molecule type" value="Genomic_DNA"/>
</dbReference>
<proteinExistence type="inferred from homology"/>